<dbReference type="InterPro" id="IPR036020">
    <property type="entry name" value="WW_dom_sf"/>
</dbReference>
<protein>
    <recommendedName>
        <fullName evidence="4">WW domain-containing protein</fullName>
    </recommendedName>
</protein>
<gene>
    <name evidence="2" type="ORF">CCMP2556_LOCUS52144</name>
</gene>
<dbReference type="SUPFAM" id="SSF51045">
    <property type="entry name" value="WW domain"/>
    <property type="match status" value="1"/>
</dbReference>
<evidence type="ECO:0000256" key="1">
    <source>
        <dbReference type="SAM" id="MobiDB-lite"/>
    </source>
</evidence>
<feature type="region of interest" description="Disordered" evidence="1">
    <location>
        <begin position="261"/>
        <end position="281"/>
    </location>
</feature>
<dbReference type="Proteomes" id="UP001642484">
    <property type="component" value="Unassembled WGS sequence"/>
</dbReference>
<dbReference type="EMBL" id="CAXAMN010027717">
    <property type="protein sequence ID" value="CAK9112512.1"/>
    <property type="molecule type" value="Genomic_DNA"/>
</dbReference>
<name>A0ABP0SJD8_9DINO</name>
<accession>A0ABP0SJD8</accession>
<sequence>MPRYCCLNKHCYYLAHERVDEFESYCCKACAKWEKGGFKKKTFHGPQCQRELAPENAPRKNSSLGATEAWRKMWITTEFTGKVVLQVRDEEEFLAIDSPDCMARYGSIPEILDDGRTIGLALGDTVAFGICPQKETLVAVNVWRVKRPRTQGKPKAAKDEEVRGPLRMLGWAKANKGHYRILCKDLFELYGRDAEIAPEEVPSDLRSGDWISFLVEEPQTSSDALSATDIQVLSKPPAPVPMGDGEDLDAKQLKLSREPALESLGADSSAPSREDTQDLRTPEEWAGAQERLFGHLPALPPKWIRIVGKSTGKVFFYNMITGESTSSAPPTAEKS</sequence>
<organism evidence="2 3">
    <name type="scientific">Durusdinium trenchii</name>
    <dbReference type="NCBI Taxonomy" id="1381693"/>
    <lineage>
        <taxon>Eukaryota</taxon>
        <taxon>Sar</taxon>
        <taxon>Alveolata</taxon>
        <taxon>Dinophyceae</taxon>
        <taxon>Suessiales</taxon>
        <taxon>Symbiodiniaceae</taxon>
        <taxon>Durusdinium</taxon>
    </lineage>
</organism>
<evidence type="ECO:0000313" key="3">
    <source>
        <dbReference type="Proteomes" id="UP001642484"/>
    </source>
</evidence>
<dbReference type="Gene3D" id="2.20.70.10">
    <property type="match status" value="1"/>
</dbReference>
<keyword evidence="3" id="KW-1185">Reference proteome</keyword>
<evidence type="ECO:0008006" key="4">
    <source>
        <dbReference type="Google" id="ProtNLM"/>
    </source>
</evidence>
<evidence type="ECO:0000313" key="2">
    <source>
        <dbReference type="EMBL" id="CAK9112512.1"/>
    </source>
</evidence>
<proteinExistence type="predicted"/>
<reference evidence="2 3" key="1">
    <citation type="submission" date="2024-02" db="EMBL/GenBank/DDBJ databases">
        <authorList>
            <person name="Chen Y."/>
            <person name="Shah S."/>
            <person name="Dougan E. K."/>
            <person name="Thang M."/>
            <person name="Chan C."/>
        </authorList>
    </citation>
    <scope>NUCLEOTIDE SEQUENCE [LARGE SCALE GENOMIC DNA]</scope>
</reference>
<comment type="caution">
    <text evidence="2">The sequence shown here is derived from an EMBL/GenBank/DDBJ whole genome shotgun (WGS) entry which is preliminary data.</text>
</comment>
<feature type="compositionally biased region" description="Basic and acidic residues" evidence="1">
    <location>
        <begin position="272"/>
        <end position="281"/>
    </location>
</feature>